<accession>A0A3G8ZXR1</accession>
<evidence type="ECO:0008006" key="3">
    <source>
        <dbReference type="Google" id="ProtNLM"/>
    </source>
</evidence>
<gene>
    <name evidence="1" type="ORF">EH165_14705</name>
</gene>
<dbReference type="OrthoDB" id="3751446at2"/>
<dbReference type="Gene3D" id="2.180.10.10">
    <property type="entry name" value="RHS repeat-associated core"/>
    <property type="match status" value="1"/>
</dbReference>
<protein>
    <recommendedName>
        <fullName evidence="3">RHS repeat-associated core domain-containing protein</fullName>
    </recommendedName>
</protein>
<dbReference type="RefSeq" id="WP_124800108.1">
    <property type="nucleotide sequence ID" value="NZ_CP034170.1"/>
</dbReference>
<evidence type="ECO:0000313" key="1">
    <source>
        <dbReference type="EMBL" id="AZI59204.1"/>
    </source>
</evidence>
<evidence type="ECO:0000313" key="2">
    <source>
        <dbReference type="Proteomes" id="UP000268084"/>
    </source>
</evidence>
<dbReference type="InterPro" id="IPR022385">
    <property type="entry name" value="Rhs_assc_core"/>
</dbReference>
<name>A0A3G8ZXR1_9ACTN</name>
<sequence>MITRINNLPGGVTYIKNYQTVTDSRWQYPNIHGDNIITVLPTGTIDGSVKVYDPYGAPVIAGGVTEFDAVPDTNPSAYDTGWLGEHQRMAEHTANLNYTHMGARVYDPTTGRFNNIDPVPGGGANDYAYPTDPINIIDLNGKWWGWIESGAKALATGAKKAYNAAAAVVTPVVKHVKANWDTYVVAGVCTFTGPIGCAVAGAANMYRKAVTGGYVGQGRQAWAADGAGVLGGFGLAKLIGKGLKSLGKGAQGGRNVVQNSGRGLAIKGGSKNHRAPINWKATRGNYYVNAAQSAGWAGASISYNQTRRK</sequence>
<dbReference type="AlphaFoldDB" id="A0A3G8ZXR1"/>
<keyword evidence="2" id="KW-1185">Reference proteome</keyword>
<dbReference type="EMBL" id="CP034170">
    <property type="protein sequence ID" value="AZI59204.1"/>
    <property type="molecule type" value="Genomic_DNA"/>
</dbReference>
<reference evidence="1 2" key="1">
    <citation type="submission" date="2018-11" db="EMBL/GenBank/DDBJ databases">
        <authorList>
            <person name="Da X."/>
        </authorList>
    </citation>
    <scope>NUCLEOTIDE SEQUENCE [LARGE SCALE GENOMIC DNA]</scope>
    <source>
        <strain evidence="1 2">S14-144</strain>
    </source>
</reference>
<dbReference type="NCBIfam" id="TIGR03696">
    <property type="entry name" value="Rhs_assc_core"/>
    <property type="match status" value="1"/>
</dbReference>
<dbReference type="KEGG" id="nak:EH165_14705"/>
<reference evidence="1 2" key="2">
    <citation type="submission" date="2018-12" db="EMBL/GenBank/DDBJ databases">
        <title>Nakamurella antarcticus sp. nov., isolated from Antarctica South Shetland Islands soil.</title>
        <authorList>
            <person name="Peng F."/>
        </authorList>
    </citation>
    <scope>NUCLEOTIDE SEQUENCE [LARGE SCALE GENOMIC DNA]</scope>
    <source>
        <strain evidence="1 2">S14-144</strain>
    </source>
</reference>
<dbReference type="Proteomes" id="UP000268084">
    <property type="component" value="Chromosome"/>
</dbReference>
<organism evidence="1 2">
    <name type="scientific">Nakamurella antarctica</name>
    <dbReference type="NCBI Taxonomy" id="1902245"/>
    <lineage>
        <taxon>Bacteria</taxon>
        <taxon>Bacillati</taxon>
        <taxon>Actinomycetota</taxon>
        <taxon>Actinomycetes</taxon>
        <taxon>Nakamurellales</taxon>
        <taxon>Nakamurellaceae</taxon>
        <taxon>Nakamurella</taxon>
    </lineage>
</organism>
<proteinExistence type="predicted"/>